<dbReference type="SUPFAM" id="SSF57701">
    <property type="entry name" value="Zn2/Cys6 DNA-binding domain"/>
    <property type="match status" value="1"/>
</dbReference>
<evidence type="ECO:0000313" key="11">
    <source>
        <dbReference type="Proteomes" id="UP000554235"/>
    </source>
</evidence>
<evidence type="ECO:0000256" key="2">
    <source>
        <dbReference type="ARBA" id="ARBA00022723"/>
    </source>
</evidence>
<keyword evidence="5" id="KW-0804">Transcription</keyword>
<evidence type="ECO:0000259" key="9">
    <source>
        <dbReference type="PROSITE" id="PS50048"/>
    </source>
</evidence>
<dbReference type="GO" id="GO:0043565">
    <property type="term" value="F:sequence-specific DNA binding"/>
    <property type="evidence" value="ECO:0007669"/>
    <property type="project" value="TreeGrafter"/>
</dbReference>
<dbReference type="CDD" id="cd12148">
    <property type="entry name" value="fungal_TF_MHR"/>
    <property type="match status" value="1"/>
</dbReference>
<evidence type="ECO:0000256" key="1">
    <source>
        <dbReference type="ARBA" id="ARBA00004123"/>
    </source>
</evidence>
<dbReference type="GO" id="GO:0008270">
    <property type="term" value="F:zinc ion binding"/>
    <property type="evidence" value="ECO:0007669"/>
    <property type="project" value="InterPro"/>
</dbReference>
<keyword evidence="8" id="KW-1133">Transmembrane helix</keyword>
<dbReference type="PROSITE" id="PS50048">
    <property type="entry name" value="ZN2_CY6_FUNGAL_2"/>
    <property type="match status" value="1"/>
</dbReference>
<accession>A0A8H4LG49</accession>
<keyword evidence="8" id="KW-0812">Transmembrane</keyword>
<dbReference type="Proteomes" id="UP000554235">
    <property type="component" value="Unassembled WGS sequence"/>
</dbReference>
<dbReference type="GO" id="GO:0005634">
    <property type="term" value="C:nucleus"/>
    <property type="evidence" value="ECO:0007669"/>
    <property type="project" value="UniProtKB-SubCell"/>
</dbReference>
<dbReference type="Pfam" id="PF04082">
    <property type="entry name" value="Fungal_trans"/>
    <property type="match status" value="1"/>
</dbReference>
<dbReference type="PANTHER" id="PTHR47540">
    <property type="entry name" value="THIAMINE REPRESSIBLE GENES REGULATORY PROTEIN THI5"/>
    <property type="match status" value="1"/>
</dbReference>
<dbReference type="GO" id="GO:0006351">
    <property type="term" value="P:DNA-templated transcription"/>
    <property type="evidence" value="ECO:0007669"/>
    <property type="project" value="InterPro"/>
</dbReference>
<dbReference type="AlphaFoldDB" id="A0A8H4LG49"/>
<dbReference type="OrthoDB" id="2579025at2759"/>
<organism evidence="10 11">
    <name type="scientific">Fusarium albosuccineum</name>
    <dbReference type="NCBI Taxonomy" id="1237068"/>
    <lineage>
        <taxon>Eukaryota</taxon>
        <taxon>Fungi</taxon>
        <taxon>Dikarya</taxon>
        <taxon>Ascomycota</taxon>
        <taxon>Pezizomycotina</taxon>
        <taxon>Sordariomycetes</taxon>
        <taxon>Hypocreomycetidae</taxon>
        <taxon>Hypocreales</taxon>
        <taxon>Nectriaceae</taxon>
        <taxon>Fusarium</taxon>
        <taxon>Fusarium decemcellulare species complex</taxon>
    </lineage>
</organism>
<dbReference type="Pfam" id="PF01116">
    <property type="entry name" value="F_bP_aldolase"/>
    <property type="match status" value="1"/>
</dbReference>
<comment type="subcellular location">
    <subcellularLocation>
        <location evidence="1">Nucleus</location>
    </subcellularLocation>
</comment>
<dbReference type="Gene3D" id="4.10.240.10">
    <property type="entry name" value="Zn(2)-C6 fungal-type DNA-binding domain"/>
    <property type="match status" value="1"/>
</dbReference>
<keyword evidence="11" id="KW-1185">Reference proteome</keyword>
<dbReference type="GO" id="GO:0045944">
    <property type="term" value="P:positive regulation of transcription by RNA polymerase II"/>
    <property type="evidence" value="ECO:0007669"/>
    <property type="project" value="TreeGrafter"/>
</dbReference>
<comment type="caution">
    <text evidence="10">The sequence shown here is derived from an EMBL/GenBank/DDBJ whole genome shotgun (WGS) entry which is preliminary data.</text>
</comment>
<dbReference type="InterPro" id="IPR007219">
    <property type="entry name" value="XnlR_reg_dom"/>
</dbReference>
<dbReference type="GO" id="GO:0005975">
    <property type="term" value="P:carbohydrate metabolic process"/>
    <property type="evidence" value="ECO:0007669"/>
    <property type="project" value="InterPro"/>
</dbReference>
<name>A0A8H4LG49_9HYPO</name>
<reference evidence="10 11" key="1">
    <citation type="submission" date="2020-01" db="EMBL/GenBank/DDBJ databases">
        <title>Identification and distribution of gene clusters putatively required for synthesis of sphingolipid metabolism inhibitors in phylogenetically diverse species of the filamentous fungus Fusarium.</title>
        <authorList>
            <person name="Kim H.-S."/>
            <person name="Busman M."/>
            <person name="Brown D.W."/>
            <person name="Divon H."/>
            <person name="Uhlig S."/>
            <person name="Proctor R.H."/>
        </authorList>
    </citation>
    <scope>NUCLEOTIDE SEQUENCE [LARGE SCALE GENOMIC DNA]</scope>
    <source>
        <strain evidence="10 11">NRRL 20459</strain>
    </source>
</reference>
<dbReference type="InterPro" id="IPR000771">
    <property type="entry name" value="FBA_II"/>
</dbReference>
<dbReference type="InterPro" id="IPR036864">
    <property type="entry name" value="Zn2-C6_fun-type_DNA-bd_sf"/>
</dbReference>
<sequence>MTYPQNNSTWQIIHEARKGGYAVGGFCVYNTEGVLAVVKAAERCRSPALIQFFPWSMHFQGPAFIKYAAEVAHSASVPIAIHLDHCLKPEDADLALECAFDSIMVDGSMFDEMENVRYVKSVVDRAKEKGITVEAELGRMEGGEDGLPTIDLKSVWTDPQSAADFVKQTGVHFLAPSFGNVHGPYPPGGAEKHWQIERLEKIHSVLGEETPLVLHGTHPLSDDMVRVAMARGMVKVNQNRNVREQYHRYIQENCSKAELTTLQTRGVDEYSKGVERFMVECRPPTWKAPPTPHPLTHHLGQGSDIHPQLASNTALRFPLDIDPAVHCVDGFEAGTRECCHHFLPMDNNRVTMSRSTPPAKKKYVTRACDACKKRKSKCDGLEPCARCLNSDIAQLRQRHRFRSEAQTEQPSTRAEDLGDPAAPKPTAAGQSLEDSNSDGKEDDDSGDASVHAFLRRVSRHLAQVGQGLPRNLFKQEQDTPKVGDTTRTLLLPDKQVAQGYVDCYFEHANVTYRYVPRAELCEVLKLAYAEDDAVLQDDIRMAMLLLVMGMGCIWTASWKNQPLPPWRTKAQKFLQASEIRLDKGQGIFPPPLGVLQAQLLKCQLELASSRYNSAWVTLGLVVRLGQMIDFQREPASGDNVQAHYKRCTFWATFMIDRYLAASLGRPMAIHESDITISFPSKPGPNVAAKLGSNETKLQAGVVAHARLAQIIGHIITRLYRGVKHPSTSSEKTVSELETEIKQWLHETPEFFHPQPQKQRMTVEQTFYDVPWIFRRQQKTVQAAFHFANMLIYRGTLLQEFLHQAPSTPRPGPSSERVQACVDSALAMIILASDFGVDECKYNATFWTTSHFIFCAISILLVYLTLYRESHDRAVIESAVEEAMKVHRKLDYSDNIRTQKLLEESRSRTEIVRNMTSPASSAGTSKENSQRLSRTDQITLQQVHVVDQQHTGEPLIASDCWPLQQPAHGGNAEELFGNLELSLQAFGTVNDLGMIMDIGFDNVEFPDAFGTGNEVPF</sequence>
<evidence type="ECO:0000256" key="8">
    <source>
        <dbReference type="SAM" id="Phobius"/>
    </source>
</evidence>
<keyword evidence="4" id="KW-0238">DNA-binding</keyword>
<dbReference type="InterPro" id="IPR001138">
    <property type="entry name" value="Zn2Cys6_DnaBD"/>
</dbReference>
<dbReference type="PANTHER" id="PTHR47540:SF2">
    <property type="entry name" value="ZN(II)2CYS6 TRANSCRIPTION FACTOR (EUROFUNG)"/>
    <property type="match status" value="1"/>
</dbReference>
<keyword evidence="6" id="KW-0539">Nucleus</keyword>
<feature type="compositionally biased region" description="Polar residues" evidence="7">
    <location>
        <begin position="913"/>
        <end position="932"/>
    </location>
</feature>
<dbReference type="CDD" id="cd00067">
    <property type="entry name" value="GAL4"/>
    <property type="match status" value="1"/>
</dbReference>
<dbReference type="SUPFAM" id="SSF51569">
    <property type="entry name" value="Aldolase"/>
    <property type="match status" value="1"/>
</dbReference>
<feature type="transmembrane region" description="Helical" evidence="8">
    <location>
        <begin position="845"/>
        <end position="865"/>
    </location>
</feature>
<evidence type="ECO:0000256" key="5">
    <source>
        <dbReference type="ARBA" id="ARBA00023163"/>
    </source>
</evidence>
<dbReference type="SMART" id="SM00066">
    <property type="entry name" value="GAL4"/>
    <property type="match status" value="1"/>
</dbReference>
<evidence type="ECO:0000256" key="4">
    <source>
        <dbReference type="ARBA" id="ARBA00023125"/>
    </source>
</evidence>
<feature type="domain" description="Zn(2)-C6 fungal-type" evidence="9">
    <location>
        <begin position="367"/>
        <end position="394"/>
    </location>
</feature>
<feature type="region of interest" description="Disordered" evidence="7">
    <location>
        <begin position="911"/>
        <end position="932"/>
    </location>
</feature>
<dbReference type="EMBL" id="JAADYS010000613">
    <property type="protein sequence ID" value="KAF4468431.1"/>
    <property type="molecule type" value="Genomic_DNA"/>
</dbReference>
<dbReference type="GO" id="GO:0016832">
    <property type="term" value="F:aldehyde-lyase activity"/>
    <property type="evidence" value="ECO:0007669"/>
    <property type="project" value="InterPro"/>
</dbReference>
<keyword evidence="2" id="KW-0479">Metal-binding</keyword>
<feature type="region of interest" description="Disordered" evidence="7">
    <location>
        <begin position="400"/>
        <end position="447"/>
    </location>
</feature>
<evidence type="ECO:0000256" key="6">
    <source>
        <dbReference type="ARBA" id="ARBA00023242"/>
    </source>
</evidence>
<dbReference type="Pfam" id="PF00172">
    <property type="entry name" value="Zn_clus"/>
    <property type="match status" value="1"/>
</dbReference>
<dbReference type="GO" id="GO:0000981">
    <property type="term" value="F:DNA-binding transcription factor activity, RNA polymerase II-specific"/>
    <property type="evidence" value="ECO:0007669"/>
    <property type="project" value="InterPro"/>
</dbReference>
<gene>
    <name evidence="10" type="ORF">FALBO_4689</name>
</gene>
<dbReference type="Gene3D" id="3.20.20.70">
    <property type="entry name" value="Aldolase class I"/>
    <property type="match status" value="1"/>
</dbReference>
<keyword evidence="3" id="KW-0805">Transcription regulation</keyword>
<evidence type="ECO:0000313" key="10">
    <source>
        <dbReference type="EMBL" id="KAF4468431.1"/>
    </source>
</evidence>
<protein>
    <submittedName>
        <fullName evidence="10">Fructose-bisphosphate aldolase</fullName>
    </submittedName>
</protein>
<dbReference type="InterPro" id="IPR051711">
    <property type="entry name" value="Stress_Response_Reg"/>
</dbReference>
<proteinExistence type="predicted"/>
<evidence type="ECO:0000256" key="7">
    <source>
        <dbReference type="SAM" id="MobiDB-lite"/>
    </source>
</evidence>
<dbReference type="InterPro" id="IPR013785">
    <property type="entry name" value="Aldolase_TIM"/>
</dbReference>
<evidence type="ECO:0000256" key="3">
    <source>
        <dbReference type="ARBA" id="ARBA00023015"/>
    </source>
</evidence>
<dbReference type="SMART" id="SM00906">
    <property type="entry name" value="Fungal_trans"/>
    <property type="match status" value="1"/>
</dbReference>
<keyword evidence="8" id="KW-0472">Membrane</keyword>